<dbReference type="KEGG" id="ache:ACHE_30203A"/>
<dbReference type="AlphaFoldDB" id="A0A7R7VK76"/>
<reference evidence="2" key="2">
    <citation type="submission" date="2021-02" db="EMBL/GenBank/DDBJ databases">
        <title>Aspergillus chevalieri M1 genome sequence.</title>
        <authorList>
            <person name="Kadooka C."/>
            <person name="Mori K."/>
            <person name="Futagami T."/>
        </authorList>
    </citation>
    <scope>NUCLEOTIDE SEQUENCE</scope>
    <source>
        <strain evidence="2">M1</strain>
    </source>
</reference>
<proteinExistence type="predicted"/>
<keyword evidence="3" id="KW-1185">Reference proteome</keyword>
<dbReference type="EMBL" id="AP024418">
    <property type="protein sequence ID" value="BCR86216.1"/>
    <property type="molecule type" value="Genomic_DNA"/>
</dbReference>
<evidence type="ECO:0000313" key="3">
    <source>
        <dbReference type="Proteomes" id="UP000637239"/>
    </source>
</evidence>
<evidence type="ECO:0000256" key="1">
    <source>
        <dbReference type="SAM" id="MobiDB-lite"/>
    </source>
</evidence>
<reference evidence="2" key="1">
    <citation type="submission" date="2021-01" db="EMBL/GenBank/DDBJ databases">
        <authorList>
            <consortium name="Aspergillus chevalieri M1 genome sequencing consortium"/>
            <person name="Kazuki M."/>
            <person name="Futagami T."/>
        </authorList>
    </citation>
    <scope>NUCLEOTIDE SEQUENCE</scope>
    <source>
        <strain evidence="2">M1</strain>
    </source>
</reference>
<dbReference type="GeneID" id="66980575"/>
<organism evidence="2 3">
    <name type="scientific">Aspergillus chevalieri</name>
    <name type="common">Eurotium chevalieri</name>
    <dbReference type="NCBI Taxonomy" id="182096"/>
    <lineage>
        <taxon>Eukaryota</taxon>
        <taxon>Fungi</taxon>
        <taxon>Dikarya</taxon>
        <taxon>Ascomycota</taxon>
        <taxon>Pezizomycotina</taxon>
        <taxon>Eurotiomycetes</taxon>
        <taxon>Eurotiomycetidae</taxon>
        <taxon>Eurotiales</taxon>
        <taxon>Aspergillaceae</taxon>
        <taxon>Aspergillus</taxon>
        <taxon>Aspergillus subgen. Aspergillus</taxon>
    </lineage>
</organism>
<evidence type="ECO:0000313" key="2">
    <source>
        <dbReference type="EMBL" id="BCR86216.1"/>
    </source>
</evidence>
<protein>
    <submittedName>
        <fullName evidence="2">Uncharacterized protein</fullName>
    </submittedName>
</protein>
<dbReference type="Proteomes" id="UP000637239">
    <property type="component" value="Chromosome 3"/>
</dbReference>
<sequence>MWPPTQELKIRHKQLQRNTSTESAVQKTMNAEIVKVKKRLREVEQKNYIVGKLSQGSDLFSGGKKVKWMFSAGG</sequence>
<gene>
    <name evidence="2" type="ORF">ACHE_30203A</name>
</gene>
<name>A0A7R7VK76_ASPCH</name>
<feature type="region of interest" description="Disordered" evidence="1">
    <location>
        <begin position="1"/>
        <end position="24"/>
    </location>
</feature>
<accession>A0A7R7VK76</accession>
<dbReference type="RefSeq" id="XP_043134738.1">
    <property type="nucleotide sequence ID" value="XM_043276795.1"/>
</dbReference>